<evidence type="ECO:0000313" key="3">
    <source>
        <dbReference type="Proteomes" id="UP001154282"/>
    </source>
</evidence>
<feature type="region of interest" description="Disordered" evidence="1">
    <location>
        <begin position="1"/>
        <end position="119"/>
    </location>
</feature>
<evidence type="ECO:0000313" key="2">
    <source>
        <dbReference type="EMBL" id="CAI0454313.1"/>
    </source>
</evidence>
<organism evidence="2 3">
    <name type="scientific">Linum tenue</name>
    <dbReference type="NCBI Taxonomy" id="586396"/>
    <lineage>
        <taxon>Eukaryota</taxon>
        <taxon>Viridiplantae</taxon>
        <taxon>Streptophyta</taxon>
        <taxon>Embryophyta</taxon>
        <taxon>Tracheophyta</taxon>
        <taxon>Spermatophyta</taxon>
        <taxon>Magnoliopsida</taxon>
        <taxon>eudicotyledons</taxon>
        <taxon>Gunneridae</taxon>
        <taxon>Pentapetalae</taxon>
        <taxon>rosids</taxon>
        <taxon>fabids</taxon>
        <taxon>Malpighiales</taxon>
        <taxon>Linaceae</taxon>
        <taxon>Linum</taxon>
    </lineage>
</organism>
<comment type="caution">
    <text evidence="2">The sequence shown here is derived from an EMBL/GenBank/DDBJ whole genome shotgun (WGS) entry which is preliminary data.</text>
</comment>
<gene>
    <name evidence="2" type="ORF">LITE_LOCUS31923</name>
</gene>
<sequence length="119" mass="11929">MEVPNHWEPPPTRLGRPPPPAPLRPGPRTRARPDAGPGGGGGRSRAQVLPEGGSGGGGGHQQGDVLAVEPDHVPDGAGEGEGAGRWVSEDGGECFGGNGRIQGVGSLPFPEIPPGGDRV</sequence>
<feature type="compositionally biased region" description="Gly residues" evidence="1">
    <location>
        <begin position="93"/>
        <end position="102"/>
    </location>
</feature>
<protein>
    <submittedName>
        <fullName evidence="2">Uncharacterized protein</fullName>
    </submittedName>
</protein>
<dbReference type="EMBL" id="CAMGYJ010000008">
    <property type="protein sequence ID" value="CAI0454313.1"/>
    <property type="molecule type" value="Genomic_DNA"/>
</dbReference>
<dbReference type="Proteomes" id="UP001154282">
    <property type="component" value="Unassembled WGS sequence"/>
</dbReference>
<evidence type="ECO:0000256" key="1">
    <source>
        <dbReference type="SAM" id="MobiDB-lite"/>
    </source>
</evidence>
<name>A0AAV0N740_9ROSI</name>
<dbReference type="AlphaFoldDB" id="A0AAV0N740"/>
<feature type="compositionally biased region" description="Pro residues" evidence="1">
    <location>
        <begin position="7"/>
        <end position="25"/>
    </location>
</feature>
<feature type="compositionally biased region" description="Gly residues" evidence="1">
    <location>
        <begin position="52"/>
        <end position="61"/>
    </location>
</feature>
<proteinExistence type="predicted"/>
<keyword evidence="3" id="KW-1185">Reference proteome</keyword>
<reference evidence="2" key="1">
    <citation type="submission" date="2022-08" db="EMBL/GenBank/DDBJ databases">
        <authorList>
            <person name="Gutierrez-Valencia J."/>
        </authorList>
    </citation>
    <scope>NUCLEOTIDE SEQUENCE</scope>
</reference>
<accession>A0AAV0N740</accession>